<dbReference type="Gene3D" id="3.40.50.880">
    <property type="match status" value="1"/>
</dbReference>
<dbReference type="GO" id="GO:0005829">
    <property type="term" value="C:cytosol"/>
    <property type="evidence" value="ECO:0007669"/>
    <property type="project" value="TreeGrafter"/>
</dbReference>
<reference evidence="3 4" key="1">
    <citation type="submission" date="2018-06" db="EMBL/GenBank/DDBJ databases">
        <title>Genomic Encyclopedia of Type Strains, Phase IV (KMG-IV): sequencing the most valuable type-strain genomes for metagenomic binning, comparative biology and taxonomic classification.</title>
        <authorList>
            <person name="Goeker M."/>
        </authorList>
    </citation>
    <scope>NUCLEOTIDE SEQUENCE [LARGE SCALE GENOMIC DNA]</scope>
    <source>
        <strain evidence="3 4">DSM 5</strain>
    </source>
</reference>
<dbReference type="PANTHER" id="PTHR43418:SF8">
    <property type="entry name" value="SYNTHASE COMPONENT II, PUTATIVE-RELATED"/>
    <property type="match status" value="1"/>
</dbReference>
<dbReference type="PRINTS" id="PR00099">
    <property type="entry name" value="CPSGATASE"/>
</dbReference>
<dbReference type="PRINTS" id="PR00096">
    <property type="entry name" value="GATASE"/>
</dbReference>
<dbReference type="InterPro" id="IPR029062">
    <property type="entry name" value="Class_I_gatase-like"/>
</dbReference>
<accession>A0A2W7N4N5</accession>
<comment type="caution">
    <text evidence="3">The sequence shown here is derived from an EMBL/GenBank/DDBJ whole genome shotgun (WGS) entry which is preliminary data.</text>
</comment>
<evidence type="ECO:0000259" key="2">
    <source>
        <dbReference type="Pfam" id="PF00117"/>
    </source>
</evidence>
<dbReference type="PROSITE" id="PS51273">
    <property type="entry name" value="GATASE_TYPE_1"/>
    <property type="match status" value="1"/>
</dbReference>
<dbReference type="SUPFAM" id="SSF52317">
    <property type="entry name" value="Class I glutamine amidotransferase-like"/>
    <property type="match status" value="1"/>
</dbReference>
<name>A0A2W7N4N5_9BACI</name>
<dbReference type="FunFam" id="3.40.50.880:FF:000003">
    <property type="entry name" value="Anthranilate synthase component II"/>
    <property type="match status" value="1"/>
</dbReference>
<dbReference type="AlphaFoldDB" id="A0A2W7N4N5"/>
<dbReference type="OrthoDB" id="9804328at2"/>
<dbReference type="GO" id="GO:0000162">
    <property type="term" value="P:L-tryptophan biosynthetic process"/>
    <property type="evidence" value="ECO:0007669"/>
    <property type="project" value="TreeGrafter"/>
</dbReference>
<dbReference type="PRINTS" id="PR00097">
    <property type="entry name" value="ANTSNTHASEII"/>
</dbReference>
<evidence type="ECO:0000313" key="3">
    <source>
        <dbReference type="EMBL" id="PZX06903.1"/>
    </source>
</evidence>
<keyword evidence="1" id="KW-0315">Glutamine amidotransferase</keyword>
<dbReference type="InterPro" id="IPR050472">
    <property type="entry name" value="Anth_synth/Amidotransfase"/>
</dbReference>
<keyword evidence="4" id="KW-1185">Reference proteome</keyword>
<protein>
    <submittedName>
        <fullName evidence="3">Anthranilate synthase component II</fullName>
    </submittedName>
</protein>
<dbReference type="PANTHER" id="PTHR43418">
    <property type="entry name" value="MULTIFUNCTIONAL TRYPTOPHAN BIOSYNTHESIS PROTEIN-RELATED"/>
    <property type="match status" value="1"/>
</dbReference>
<sequence>MILLIDNYDSFTYNLYQQVSALGKEVKVIRNDAVTIAEIEEIHPEAIIISPGPGNPSEAGISIEVIRQLHDKYPILGICLGHQSIGAAFGADIVQAKNIMHGKLSTIAHNGSSLFQPFDEPISVMRYHSLVIDEQTLSDELEILARATDDNEIMAIKHRDYPLFGLQFHPESIGTEQGDQLIQGFLDVIK</sequence>
<dbReference type="InterPro" id="IPR006221">
    <property type="entry name" value="TrpG/PapA_dom"/>
</dbReference>
<feature type="domain" description="Glutamine amidotransferase" evidence="2">
    <location>
        <begin position="3"/>
        <end position="186"/>
    </location>
</feature>
<evidence type="ECO:0000313" key="4">
    <source>
        <dbReference type="Proteomes" id="UP000248646"/>
    </source>
</evidence>
<dbReference type="Proteomes" id="UP000248646">
    <property type="component" value="Unassembled WGS sequence"/>
</dbReference>
<dbReference type="Pfam" id="PF00117">
    <property type="entry name" value="GATase"/>
    <property type="match status" value="1"/>
</dbReference>
<proteinExistence type="predicted"/>
<dbReference type="CDD" id="cd01743">
    <property type="entry name" value="GATase1_Anthranilate_Synthase"/>
    <property type="match status" value="1"/>
</dbReference>
<gene>
    <name evidence="3" type="ORF">C7437_1012</name>
</gene>
<dbReference type="RefSeq" id="WP_111437605.1">
    <property type="nucleotide sequence ID" value="NZ_QKZI01000001.1"/>
</dbReference>
<dbReference type="GO" id="GO:0004049">
    <property type="term" value="F:anthranilate synthase activity"/>
    <property type="evidence" value="ECO:0007669"/>
    <property type="project" value="TreeGrafter"/>
</dbReference>
<dbReference type="NCBIfam" id="TIGR00566">
    <property type="entry name" value="trpG_papA"/>
    <property type="match status" value="1"/>
</dbReference>
<evidence type="ECO:0000256" key="1">
    <source>
        <dbReference type="ARBA" id="ARBA00022962"/>
    </source>
</evidence>
<dbReference type="EMBL" id="QKZI01000001">
    <property type="protein sequence ID" value="PZX06903.1"/>
    <property type="molecule type" value="Genomic_DNA"/>
</dbReference>
<organism evidence="3 4">
    <name type="scientific">Psychrobacillus insolitus</name>
    <dbReference type="NCBI Taxonomy" id="1461"/>
    <lineage>
        <taxon>Bacteria</taxon>
        <taxon>Bacillati</taxon>
        <taxon>Bacillota</taxon>
        <taxon>Bacilli</taxon>
        <taxon>Bacillales</taxon>
        <taxon>Bacillaceae</taxon>
        <taxon>Psychrobacillus</taxon>
    </lineage>
</organism>
<dbReference type="InterPro" id="IPR017926">
    <property type="entry name" value="GATASE"/>
</dbReference>